<dbReference type="SMART" id="SM00388">
    <property type="entry name" value="HisKA"/>
    <property type="match status" value="1"/>
</dbReference>
<evidence type="ECO:0000259" key="10">
    <source>
        <dbReference type="PROSITE" id="PS50113"/>
    </source>
</evidence>
<dbReference type="SUPFAM" id="SSF52172">
    <property type="entry name" value="CheY-like"/>
    <property type="match status" value="1"/>
</dbReference>
<dbReference type="Gene3D" id="3.40.50.2300">
    <property type="match status" value="1"/>
</dbReference>
<dbReference type="InterPro" id="IPR036097">
    <property type="entry name" value="HisK_dim/P_sf"/>
</dbReference>
<dbReference type="InterPro" id="IPR005467">
    <property type="entry name" value="His_kinase_dom"/>
</dbReference>
<dbReference type="CDD" id="cd00082">
    <property type="entry name" value="HisKA"/>
    <property type="match status" value="1"/>
</dbReference>
<evidence type="ECO:0000256" key="6">
    <source>
        <dbReference type="PROSITE-ProRule" id="PRU00169"/>
    </source>
</evidence>
<evidence type="ECO:0000256" key="3">
    <source>
        <dbReference type="ARBA" id="ARBA00022553"/>
    </source>
</evidence>
<dbReference type="InterPro" id="IPR003661">
    <property type="entry name" value="HisK_dim/P_dom"/>
</dbReference>
<feature type="modified residue" description="4-aspartylphosphate" evidence="6">
    <location>
        <position position="445"/>
    </location>
</feature>
<keyword evidence="12" id="KW-1185">Reference proteome</keyword>
<proteinExistence type="predicted"/>
<dbReference type="PROSITE" id="PS50110">
    <property type="entry name" value="RESPONSE_REGULATORY"/>
    <property type="match status" value="1"/>
</dbReference>
<organism evidence="11 12">
    <name type="scientific">Labilithrix luteola</name>
    <dbReference type="NCBI Taxonomy" id="1391654"/>
    <lineage>
        <taxon>Bacteria</taxon>
        <taxon>Pseudomonadati</taxon>
        <taxon>Myxococcota</taxon>
        <taxon>Polyangia</taxon>
        <taxon>Polyangiales</taxon>
        <taxon>Labilitrichaceae</taxon>
        <taxon>Labilithrix</taxon>
    </lineage>
</organism>
<evidence type="ECO:0000256" key="2">
    <source>
        <dbReference type="ARBA" id="ARBA00012438"/>
    </source>
</evidence>
<dbReference type="Pfam" id="PF00989">
    <property type="entry name" value="PAS"/>
    <property type="match status" value="1"/>
</dbReference>
<dbReference type="SUPFAM" id="SSF55785">
    <property type="entry name" value="PYP-like sensor domain (PAS domain)"/>
    <property type="match status" value="1"/>
</dbReference>
<dbReference type="NCBIfam" id="TIGR00229">
    <property type="entry name" value="sensory_box"/>
    <property type="match status" value="1"/>
</dbReference>
<dbReference type="InterPro" id="IPR011006">
    <property type="entry name" value="CheY-like_superfamily"/>
</dbReference>
<dbReference type="Gene3D" id="3.30.450.20">
    <property type="entry name" value="PAS domain"/>
    <property type="match status" value="1"/>
</dbReference>
<dbReference type="PROSITE" id="PS50112">
    <property type="entry name" value="PAS"/>
    <property type="match status" value="1"/>
</dbReference>
<dbReference type="InterPro" id="IPR036890">
    <property type="entry name" value="HATPase_C_sf"/>
</dbReference>
<dbReference type="CDD" id="cd16922">
    <property type="entry name" value="HATPase_EvgS-ArcB-TorS-like"/>
    <property type="match status" value="1"/>
</dbReference>
<dbReference type="AlphaFoldDB" id="A0A0K1Q442"/>
<comment type="catalytic activity">
    <reaction evidence="1">
        <text>ATP + protein L-histidine = ADP + protein N-phospho-L-histidine.</text>
        <dbReference type="EC" id="2.7.13.3"/>
    </reaction>
</comment>
<accession>A0A0K1Q442</accession>
<evidence type="ECO:0000259" key="9">
    <source>
        <dbReference type="PROSITE" id="PS50112"/>
    </source>
</evidence>
<dbReference type="InterPro" id="IPR013767">
    <property type="entry name" value="PAS_fold"/>
</dbReference>
<protein>
    <recommendedName>
        <fullName evidence="2">histidine kinase</fullName>
        <ecNumber evidence="2">2.7.13.3</ecNumber>
    </recommendedName>
</protein>
<dbReference type="STRING" id="1391654.AKJ09_07181"/>
<keyword evidence="5" id="KW-0418">Kinase</keyword>
<name>A0A0K1Q442_9BACT</name>
<dbReference type="EC" id="2.7.13.3" evidence="2"/>
<evidence type="ECO:0000259" key="8">
    <source>
        <dbReference type="PROSITE" id="PS50110"/>
    </source>
</evidence>
<feature type="domain" description="PAS" evidence="9">
    <location>
        <begin position="11"/>
        <end position="64"/>
    </location>
</feature>
<dbReference type="RefSeq" id="WP_146651801.1">
    <property type="nucleotide sequence ID" value="NZ_CP012333.1"/>
</dbReference>
<dbReference type="SUPFAM" id="SSF47384">
    <property type="entry name" value="Homodimeric domain of signal transducing histidine kinase"/>
    <property type="match status" value="1"/>
</dbReference>
<evidence type="ECO:0000313" key="12">
    <source>
        <dbReference type="Proteomes" id="UP000064967"/>
    </source>
</evidence>
<keyword evidence="3 6" id="KW-0597">Phosphoprotein</keyword>
<evidence type="ECO:0000259" key="7">
    <source>
        <dbReference type="PROSITE" id="PS50109"/>
    </source>
</evidence>
<dbReference type="InterPro" id="IPR001789">
    <property type="entry name" value="Sig_transdc_resp-reg_receiver"/>
</dbReference>
<dbReference type="PANTHER" id="PTHR43047">
    <property type="entry name" value="TWO-COMPONENT HISTIDINE PROTEIN KINASE"/>
    <property type="match status" value="1"/>
</dbReference>
<dbReference type="SUPFAM" id="SSF55874">
    <property type="entry name" value="ATPase domain of HSP90 chaperone/DNA topoisomerase II/histidine kinase"/>
    <property type="match status" value="1"/>
</dbReference>
<dbReference type="Proteomes" id="UP000064967">
    <property type="component" value="Chromosome"/>
</dbReference>
<dbReference type="Gene3D" id="3.30.565.10">
    <property type="entry name" value="Histidine kinase-like ATPase, C-terminal domain"/>
    <property type="match status" value="1"/>
</dbReference>
<dbReference type="Pfam" id="PF00512">
    <property type="entry name" value="HisKA"/>
    <property type="match status" value="1"/>
</dbReference>
<reference evidence="11 12" key="1">
    <citation type="submission" date="2015-08" db="EMBL/GenBank/DDBJ databases">
        <authorList>
            <person name="Babu N.S."/>
            <person name="Beckwith C.J."/>
            <person name="Beseler K.G."/>
            <person name="Brison A."/>
            <person name="Carone J.V."/>
            <person name="Caskin T.P."/>
            <person name="Diamond M."/>
            <person name="Durham M.E."/>
            <person name="Foxe J.M."/>
            <person name="Go M."/>
            <person name="Henderson B.A."/>
            <person name="Jones I.B."/>
            <person name="McGettigan J.A."/>
            <person name="Micheletti S.J."/>
            <person name="Nasrallah M.E."/>
            <person name="Ortiz D."/>
            <person name="Piller C.R."/>
            <person name="Privatt S.R."/>
            <person name="Schneider S.L."/>
            <person name="Sharp S."/>
            <person name="Smith T.C."/>
            <person name="Stanton J.D."/>
            <person name="Ullery H.E."/>
            <person name="Wilson R.J."/>
            <person name="Serrano M.G."/>
            <person name="Buck G."/>
            <person name="Lee V."/>
            <person name="Wang Y."/>
            <person name="Carvalho R."/>
            <person name="Voegtly L."/>
            <person name="Shi R."/>
            <person name="Duckworth R."/>
            <person name="Johnson A."/>
            <person name="Loviza R."/>
            <person name="Walstead R."/>
            <person name="Shah Z."/>
            <person name="Kiflezghi M."/>
            <person name="Wade K."/>
            <person name="Ball S.L."/>
            <person name="Bradley K.W."/>
            <person name="Asai D.J."/>
            <person name="Bowman C.A."/>
            <person name="Russell D.A."/>
            <person name="Pope W.H."/>
            <person name="Jacobs-Sera D."/>
            <person name="Hendrix R.W."/>
            <person name="Hatfull G.F."/>
        </authorList>
    </citation>
    <scope>NUCLEOTIDE SEQUENCE [LARGE SCALE GENOMIC DNA]</scope>
    <source>
        <strain evidence="11 12">DSM 27648</strain>
    </source>
</reference>
<dbReference type="KEGG" id="llu:AKJ09_07181"/>
<dbReference type="InterPro" id="IPR000700">
    <property type="entry name" value="PAS-assoc_C"/>
</dbReference>
<feature type="domain" description="Response regulatory" evidence="8">
    <location>
        <begin position="395"/>
        <end position="512"/>
    </location>
</feature>
<evidence type="ECO:0000313" key="11">
    <source>
        <dbReference type="EMBL" id="AKV00518.1"/>
    </source>
</evidence>
<sequence>METDEKPGELTGERYRQVLETAPDAMIVVDRDGSIVFANAQTETLFGYAREDLLGKSLTILIPERFHGSHSGHVGRYFAHPGTRPMGSGLDLFGRRANGTEIAIEVSLSPVGTDAGMLVSAAIRDITERKRIEAAAEAGSAAKSEFLSSMSHELRTPLNAILGFAQLLQRDKKEPLSDRHRERVSQILKGGEHLLRLIDDILDLSRIEAGRVSISTEPVKVADVLEEIRATLTPIAALQGILVDVDAIPFDLPMISADRTRFVQILMNFGSNAIKYNRPSGQVSFTVSLPAVDRLRVSVKDTGMGIPSDKQDKLFQPFQRAGQETGPIEGTGIGLVITKRLAGLMNGDVGFESTAGQGSTFWVDIPVHTSSAGSVAPTALRQGSDGRFAAEGNRRVLYVEDNPANVVFMKDLLGSFENIELLTAPTAEVGIELARKHLPDVVIMDINLPGMSGVEALRVLRATASTSRIPVIALTAAASERDKARGTQAGFYRYLTKPVRVDELLTALEALLAQ</sequence>
<evidence type="ECO:0000256" key="4">
    <source>
        <dbReference type="ARBA" id="ARBA00022679"/>
    </source>
</evidence>
<dbReference type="EMBL" id="CP012333">
    <property type="protein sequence ID" value="AKV00518.1"/>
    <property type="molecule type" value="Genomic_DNA"/>
</dbReference>
<dbReference type="PRINTS" id="PR00344">
    <property type="entry name" value="BCTRLSENSOR"/>
</dbReference>
<dbReference type="Pfam" id="PF00072">
    <property type="entry name" value="Response_reg"/>
    <property type="match status" value="1"/>
</dbReference>
<dbReference type="PROSITE" id="PS50109">
    <property type="entry name" value="HIS_KIN"/>
    <property type="match status" value="1"/>
</dbReference>
<dbReference type="GO" id="GO:0006355">
    <property type="term" value="P:regulation of DNA-templated transcription"/>
    <property type="evidence" value="ECO:0007669"/>
    <property type="project" value="InterPro"/>
</dbReference>
<dbReference type="SMART" id="SM00448">
    <property type="entry name" value="REC"/>
    <property type="match status" value="1"/>
</dbReference>
<dbReference type="InterPro" id="IPR035965">
    <property type="entry name" value="PAS-like_dom_sf"/>
</dbReference>
<evidence type="ECO:0000256" key="1">
    <source>
        <dbReference type="ARBA" id="ARBA00000085"/>
    </source>
</evidence>
<dbReference type="GO" id="GO:0000155">
    <property type="term" value="F:phosphorelay sensor kinase activity"/>
    <property type="evidence" value="ECO:0007669"/>
    <property type="project" value="InterPro"/>
</dbReference>
<dbReference type="Gene3D" id="1.10.287.130">
    <property type="match status" value="1"/>
</dbReference>
<dbReference type="SMART" id="SM00091">
    <property type="entry name" value="PAS"/>
    <property type="match status" value="1"/>
</dbReference>
<gene>
    <name evidence="11" type="ORF">AKJ09_07181</name>
</gene>
<dbReference type="OrthoDB" id="5383323at2"/>
<evidence type="ECO:0000256" key="5">
    <source>
        <dbReference type="ARBA" id="ARBA00022777"/>
    </source>
</evidence>
<dbReference type="SMART" id="SM00387">
    <property type="entry name" value="HATPase_c"/>
    <property type="match status" value="1"/>
</dbReference>
<dbReference type="InterPro" id="IPR000014">
    <property type="entry name" value="PAS"/>
</dbReference>
<dbReference type="InterPro" id="IPR004358">
    <property type="entry name" value="Sig_transdc_His_kin-like_C"/>
</dbReference>
<dbReference type="Pfam" id="PF02518">
    <property type="entry name" value="HATPase_c"/>
    <property type="match status" value="1"/>
</dbReference>
<feature type="domain" description="Histidine kinase" evidence="7">
    <location>
        <begin position="149"/>
        <end position="369"/>
    </location>
</feature>
<dbReference type="CDD" id="cd00130">
    <property type="entry name" value="PAS"/>
    <property type="match status" value="1"/>
</dbReference>
<feature type="domain" description="PAC" evidence="10">
    <location>
        <begin position="88"/>
        <end position="138"/>
    </location>
</feature>
<dbReference type="InterPro" id="IPR003594">
    <property type="entry name" value="HATPase_dom"/>
</dbReference>
<keyword evidence="4" id="KW-0808">Transferase</keyword>
<dbReference type="PROSITE" id="PS50113">
    <property type="entry name" value="PAC"/>
    <property type="match status" value="1"/>
</dbReference>